<protein>
    <recommendedName>
        <fullName evidence="3">Chitin-binding type-2 domain-containing protein</fullName>
    </recommendedName>
</protein>
<sequence>MKNYPDNCDNWNNRGLESGENDDVPEWSKTFWEPAFQAFSENWKNVMTRWHQNYGHLFDQKKAPENIYNEESFENVSSVENLKETRKFQQRRKFALCSLLIVIVLIVALCIVSGLLIKAEVEQSNSAANNAFLHKNHNKQPSVTMQTYSDVYLSLNGNSYPDSTSSSMTAVIRLSKKVIDWTSNLPMSSTATYFREDESTKTVMPDDTIHLTGQDFSSYSESVTTAFSVESTTGLSLIPPEVYYTDSSVEHQSQYRTTTFDLQRQSTKREEFFSPERVTYDYGATSVIEFSSSMSAYSDGNGVHLPETSYFLPTSTNELKIPSITYTDTNSRTEQDVSTNPSSMSTASLLESSVWLPLISSRVYSIYSSDEQTSLIYTDTNTRTEQDVSTNPSSVSIASLPESSEWLPLISAGVYSIYSSGEQTSQHSTTGFDIPIQSTRMIEESTLTDTVTNDYATTSGFEFSTSLAAASAGNIPQSPESTEVLLLPFYQKNDTNIYFKTNEPTLELLVLTYSNFVKFRLTTSGIPLQSAGVVEQSVTEIVTDIYETSTILPTSTYGTEMSSSIHQVIAPANTKSLRIILPLNITANGQAYFSCEADVGDPAASLTWSVTSNDGTEELSVDVGATLEKLTSTELCPNLMRSKFSYKFDQTWDKSKLCCIMVQDSTKASKCTVLDLDDPYSCVGKASGSYIPVRDSCTDYNWCVNGEAIFNSCPGKTYFTESQDLCTYNKNEAYCSTHNKTATNTTRDEGFSCYKKSVTSLIAPSEPLIESSSGEHLFSPGVDTTEFLRAYQIESSITGFKIPETSLVMVDTGMYTSGIPSVLAIKSSVFSSKEFTHSAEISSILPTSLDETPMSSSVYQVVVPANPESLKIIPPLVFSANKQASFSCEADVGEPAASLTWSVTSKDGTQNLDVDVGATLEKLTSTELCPNLMISKFSYKFNQTWDKSKLCCNMIQDNIRESKCTILDLDDPFSCVGKASGAYIPVRDSCTDYTWCVNGEANSYFCPGKTYFTDSQDLCTYNKNEAYCSTHNKTATNTTRDEGFSCNKNTVINLIEPSASLVESSSGKYLFSSGVDTTELSGTFQIESSITEFNIPETSSVMVDTGMYTSGIPSVLAFKSSTVFTSKEFTHSAEISSILPTSLDETQMSSSVYQVIVPANSKSLRIISPLNITANRQVSFSCEADVGEPAASLTWSVMSKDGTEELNVDVGATLERLTSTELCPNLIRSKFSYTFDQTWDKSKLCCNMVQDNTKVSKCTVLDLDDPYSCIGKVTGAHVPVRDSCTDYNWCVNGEANLLSCPGKTYFTESQDLCTYNKGESYCTTHNKTVTDSDGADDFSCYKQSMEASSASSVESSSGSGVHVLSSGVDTIAYSDMLLLKSSITGFKITETSSFIVQLTTSLAIVDTGIYSSDMTSKEATLSAEISSILPTSLDETPTSSSVYQVIVPANFKSLRIIPPLSVTAGRQVSFACEAGVGDPAASLVWSMTSKDGTEELNVDVGATLEALKPTELCPNLMRSKFSYTFDQTWDKSKLCCNMIQDNTKASKCTVLDLDDPYSCVGKPEASYIPVQDSCTWYNWCVNGIAHLQQCQGKTYFTVAQDICTYNKDEAYCSTHNKTVSNIDTDEFNSCIILV</sequence>
<gene>
    <name evidence="4" type="ORF">SNE40_001123</name>
</gene>
<name>A0AAN8K6J0_PATCE</name>
<feature type="domain" description="Chitin-binding type-2" evidence="3">
    <location>
        <begin position="1556"/>
        <end position="1614"/>
    </location>
</feature>
<evidence type="ECO:0000256" key="1">
    <source>
        <dbReference type="SAM" id="MobiDB-lite"/>
    </source>
</evidence>
<accession>A0AAN8K6J0</accession>
<dbReference type="Proteomes" id="UP001347796">
    <property type="component" value="Unassembled WGS sequence"/>
</dbReference>
<proteinExistence type="predicted"/>
<feature type="region of interest" description="Disordered" evidence="1">
    <location>
        <begin position="1"/>
        <end position="22"/>
    </location>
</feature>
<feature type="domain" description="Chitin-binding type-2" evidence="3">
    <location>
        <begin position="679"/>
        <end position="737"/>
    </location>
</feature>
<evidence type="ECO:0000313" key="4">
    <source>
        <dbReference type="EMBL" id="KAK6195766.1"/>
    </source>
</evidence>
<dbReference type="GO" id="GO:0008061">
    <property type="term" value="F:chitin binding"/>
    <property type="evidence" value="ECO:0007669"/>
    <property type="project" value="InterPro"/>
</dbReference>
<dbReference type="GO" id="GO:0005576">
    <property type="term" value="C:extracellular region"/>
    <property type="evidence" value="ECO:0007669"/>
    <property type="project" value="InterPro"/>
</dbReference>
<dbReference type="Gene3D" id="2.170.140.10">
    <property type="entry name" value="Chitin binding domain"/>
    <property type="match status" value="3"/>
</dbReference>
<dbReference type="SUPFAM" id="SSF57625">
    <property type="entry name" value="Invertebrate chitin-binding proteins"/>
    <property type="match status" value="4"/>
</dbReference>
<evidence type="ECO:0000259" key="3">
    <source>
        <dbReference type="PROSITE" id="PS50940"/>
    </source>
</evidence>
<feature type="domain" description="Chitin-binding type-2" evidence="3">
    <location>
        <begin position="1266"/>
        <end position="1324"/>
    </location>
</feature>
<dbReference type="SMART" id="SM00494">
    <property type="entry name" value="ChtBD2"/>
    <property type="match status" value="4"/>
</dbReference>
<dbReference type="PROSITE" id="PS50940">
    <property type="entry name" value="CHIT_BIND_II"/>
    <property type="match status" value="4"/>
</dbReference>
<keyword evidence="5" id="KW-1185">Reference proteome</keyword>
<evidence type="ECO:0000256" key="2">
    <source>
        <dbReference type="SAM" id="Phobius"/>
    </source>
</evidence>
<reference evidence="4 5" key="1">
    <citation type="submission" date="2024-01" db="EMBL/GenBank/DDBJ databases">
        <title>The genome of the rayed Mediterranean limpet Patella caerulea (Linnaeus, 1758).</title>
        <authorList>
            <person name="Anh-Thu Weber A."/>
            <person name="Halstead-Nussloch G."/>
        </authorList>
    </citation>
    <scope>NUCLEOTIDE SEQUENCE [LARGE SCALE GENOMIC DNA]</scope>
    <source>
        <strain evidence="4">AATW-2023a</strain>
        <tissue evidence="4">Whole specimen</tissue>
    </source>
</reference>
<keyword evidence="2" id="KW-0812">Transmembrane</keyword>
<dbReference type="InterPro" id="IPR002557">
    <property type="entry name" value="Chitin-bd_dom"/>
</dbReference>
<feature type="domain" description="Chitin-binding type-2" evidence="3">
    <location>
        <begin position="972"/>
        <end position="1030"/>
    </location>
</feature>
<feature type="transmembrane region" description="Helical" evidence="2">
    <location>
        <begin position="94"/>
        <end position="117"/>
    </location>
</feature>
<evidence type="ECO:0000313" key="5">
    <source>
        <dbReference type="Proteomes" id="UP001347796"/>
    </source>
</evidence>
<keyword evidence="2" id="KW-1133">Transmembrane helix</keyword>
<keyword evidence="2" id="KW-0472">Membrane</keyword>
<dbReference type="Pfam" id="PF01607">
    <property type="entry name" value="CBM_14"/>
    <property type="match status" value="4"/>
</dbReference>
<comment type="caution">
    <text evidence="4">The sequence shown here is derived from an EMBL/GenBank/DDBJ whole genome shotgun (WGS) entry which is preliminary data.</text>
</comment>
<dbReference type="InterPro" id="IPR036508">
    <property type="entry name" value="Chitin-bd_dom_sf"/>
</dbReference>
<organism evidence="4 5">
    <name type="scientific">Patella caerulea</name>
    <name type="common">Rayed Mediterranean limpet</name>
    <dbReference type="NCBI Taxonomy" id="87958"/>
    <lineage>
        <taxon>Eukaryota</taxon>
        <taxon>Metazoa</taxon>
        <taxon>Spiralia</taxon>
        <taxon>Lophotrochozoa</taxon>
        <taxon>Mollusca</taxon>
        <taxon>Gastropoda</taxon>
        <taxon>Patellogastropoda</taxon>
        <taxon>Patelloidea</taxon>
        <taxon>Patellidae</taxon>
        <taxon>Patella</taxon>
    </lineage>
</organism>
<dbReference type="EMBL" id="JAZGQO010000001">
    <property type="protein sequence ID" value="KAK6195766.1"/>
    <property type="molecule type" value="Genomic_DNA"/>
</dbReference>